<evidence type="ECO:0000256" key="9">
    <source>
        <dbReference type="ARBA" id="ARBA00023004"/>
    </source>
</evidence>
<feature type="binding site" evidence="13">
    <location>
        <position position="170"/>
    </location>
    <ligand>
        <name>[2Fe-2S] cluster</name>
        <dbReference type="ChEBI" id="CHEBI:190135"/>
        <label>1</label>
    </ligand>
</feature>
<feature type="binding site" evidence="13">
    <location>
        <position position="227"/>
    </location>
    <ligand>
        <name>[2Fe-2S] cluster</name>
        <dbReference type="ChEBI" id="CHEBI:190135"/>
        <label>2</label>
    </ligand>
</feature>
<dbReference type="InterPro" id="IPR016169">
    <property type="entry name" value="FAD-bd_PCMH_sub2"/>
</dbReference>
<feature type="binding site" evidence="13">
    <location>
        <position position="1018"/>
    </location>
    <ligand>
        <name>Mo-molybdopterin</name>
        <dbReference type="ChEBI" id="CHEBI:71302"/>
    </ligand>
    <ligandPart>
        <name>Mo</name>
        <dbReference type="ChEBI" id="CHEBI:28685"/>
    </ligandPart>
</feature>
<dbReference type="InterPro" id="IPR053793">
    <property type="entry name" value="PB1-like"/>
</dbReference>
<gene>
    <name evidence="17" type="ORF">NSCI0253_LOCUS4737</name>
</gene>
<dbReference type="PROSITE" id="PS51745">
    <property type="entry name" value="PB1"/>
    <property type="match status" value="1"/>
</dbReference>
<dbReference type="SMART" id="SM00666">
    <property type="entry name" value="PB1"/>
    <property type="match status" value="1"/>
</dbReference>
<keyword evidence="4" id="KW-0285">Flavoprotein</keyword>
<dbReference type="InterPro" id="IPR036884">
    <property type="entry name" value="2Fe-2S-bd_dom_sf"/>
</dbReference>
<proteinExistence type="inferred from homology"/>
<dbReference type="SMART" id="SM01008">
    <property type="entry name" value="Ald_Xan_dh_C"/>
    <property type="match status" value="1"/>
</dbReference>
<dbReference type="InterPro" id="IPR016166">
    <property type="entry name" value="FAD-bd_PCMH"/>
</dbReference>
<keyword evidence="8" id="KW-0560">Oxidoreductase</keyword>
<feature type="binding site" evidence="13">
    <location>
        <position position="162"/>
    </location>
    <ligand>
        <name>[2Fe-2S] cluster</name>
        <dbReference type="ChEBI" id="CHEBI:190135"/>
        <label>1</label>
    </ligand>
</feature>
<dbReference type="PROSITE" id="PS00197">
    <property type="entry name" value="2FE2S_FER_1"/>
    <property type="match status" value="1"/>
</dbReference>
<dbReference type="Gene3D" id="3.30.465.10">
    <property type="match status" value="1"/>
</dbReference>
<dbReference type="Pfam" id="PF00111">
    <property type="entry name" value="Fer2"/>
    <property type="match status" value="1"/>
</dbReference>
<dbReference type="Pfam" id="PF00941">
    <property type="entry name" value="FAD_binding_5"/>
    <property type="match status" value="1"/>
</dbReference>
<evidence type="ECO:0000256" key="8">
    <source>
        <dbReference type="ARBA" id="ARBA00023002"/>
    </source>
</evidence>
<dbReference type="InterPro" id="IPR037165">
    <property type="entry name" value="AldOxase/xan_DH_Mopterin-bd_sf"/>
</dbReference>
<dbReference type="PROSITE" id="PS51085">
    <property type="entry name" value="2FE2S_FER_2"/>
    <property type="match status" value="1"/>
</dbReference>
<evidence type="ECO:0000256" key="12">
    <source>
        <dbReference type="PIRSR" id="PIRSR000127-2"/>
    </source>
</evidence>
<name>A0A7S0ZRV2_NOCSC</name>
<dbReference type="Pfam" id="PF01315">
    <property type="entry name" value="Ald_Xan_dh_C"/>
    <property type="match status" value="1"/>
</dbReference>
<keyword evidence="3 13" id="KW-0500">Molybdenum</keyword>
<evidence type="ECO:0000256" key="10">
    <source>
        <dbReference type="ARBA" id="ARBA00023014"/>
    </source>
</evidence>
<comment type="similarity">
    <text evidence="2">Belongs to the xanthine dehydrogenase family.</text>
</comment>
<dbReference type="InterPro" id="IPR006058">
    <property type="entry name" value="2Fe2S_fd_BS"/>
</dbReference>
<dbReference type="SUPFAM" id="SSF54665">
    <property type="entry name" value="CO dehydrogenase molybdoprotein N-domain-like"/>
    <property type="match status" value="1"/>
</dbReference>
<comment type="cofactor">
    <cofactor evidence="13">
        <name>Mo-molybdopterin</name>
        <dbReference type="ChEBI" id="CHEBI:71302"/>
    </cofactor>
    <text evidence="13">Binds 1 Mo-molybdopterin (Mo-MPT) cofactor per subunit.</text>
</comment>
<comment type="cofactor">
    <cofactor evidence="13">
        <name>[2Fe-2S] cluster</name>
        <dbReference type="ChEBI" id="CHEBI:190135"/>
    </cofactor>
    <text evidence="13">Binds 2 [2Fe-2S] clusters.</text>
</comment>
<feature type="active site" description="Proton acceptor" evidence="11">
    <location>
        <position position="1361"/>
    </location>
</feature>
<dbReference type="InterPro" id="IPR036318">
    <property type="entry name" value="FAD-bd_PCMH-like_sf"/>
</dbReference>
<dbReference type="SUPFAM" id="SSF56003">
    <property type="entry name" value="Molybdenum cofactor-binding domain"/>
    <property type="match status" value="1"/>
</dbReference>
<dbReference type="SUPFAM" id="SSF54277">
    <property type="entry name" value="CAD &amp; PB1 domains"/>
    <property type="match status" value="1"/>
</dbReference>
<dbReference type="PIRSF" id="PIRSF000127">
    <property type="entry name" value="Xanthine_DH"/>
    <property type="match status" value="1"/>
</dbReference>
<keyword evidence="7 12" id="KW-0274">FAD</keyword>
<dbReference type="InterPro" id="IPR036856">
    <property type="entry name" value="Ald_Oxase/Xan_DH_a/b_sf"/>
</dbReference>
<dbReference type="GO" id="GO:0051537">
    <property type="term" value="F:2 iron, 2 sulfur cluster binding"/>
    <property type="evidence" value="ECO:0007669"/>
    <property type="project" value="UniProtKB-KW"/>
</dbReference>
<feature type="domain" description="FAD-binding PCMH-type" evidence="15">
    <location>
        <begin position="307"/>
        <end position="497"/>
    </location>
</feature>
<dbReference type="InterPro" id="IPR005107">
    <property type="entry name" value="CO_DH_flav_C"/>
</dbReference>
<dbReference type="InterPro" id="IPR016208">
    <property type="entry name" value="Ald_Oxase/xanthine_DH-like"/>
</dbReference>
<feature type="binding site" evidence="13">
    <location>
        <position position="187"/>
    </location>
    <ligand>
        <name>[2Fe-2S] cluster</name>
        <dbReference type="ChEBI" id="CHEBI:190135"/>
        <label>1</label>
    </ligand>
</feature>
<evidence type="ECO:0000256" key="5">
    <source>
        <dbReference type="ARBA" id="ARBA00022714"/>
    </source>
</evidence>
<dbReference type="SUPFAM" id="SSF56176">
    <property type="entry name" value="FAD-binding/transporter-associated domain-like"/>
    <property type="match status" value="1"/>
</dbReference>
<dbReference type="PANTHER" id="PTHR11908">
    <property type="entry name" value="XANTHINE DEHYDROGENASE"/>
    <property type="match status" value="1"/>
</dbReference>
<dbReference type="Pfam" id="PF02738">
    <property type="entry name" value="MoCoBD_1"/>
    <property type="match status" value="1"/>
</dbReference>
<evidence type="ECO:0000256" key="7">
    <source>
        <dbReference type="ARBA" id="ARBA00022827"/>
    </source>
</evidence>
<feature type="domain" description="2Fe-2S ferredoxin-type" evidence="14">
    <location>
        <begin position="123"/>
        <end position="205"/>
    </location>
</feature>
<feature type="binding site" evidence="13">
    <location>
        <position position="872"/>
    </location>
    <ligand>
        <name>Mo-molybdopterin</name>
        <dbReference type="ChEBI" id="CHEBI:71302"/>
    </ligand>
    <ligandPart>
        <name>Mo</name>
        <dbReference type="ChEBI" id="CHEBI:28685"/>
    </ligandPart>
</feature>
<dbReference type="EMBL" id="HBFQ01006724">
    <property type="protein sequence ID" value="CAD8830391.1"/>
    <property type="molecule type" value="Transcribed_RNA"/>
</dbReference>
<dbReference type="InterPro" id="IPR002346">
    <property type="entry name" value="Mopterin_DH_FAD-bd"/>
</dbReference>
<dbReference type="GO" id="GO:0071949">
    <property type="term" value="F:FAD binding"/>
    <property type="evidence" value="ECO:0007669"/>
    <property type="project" value="InterPro"/>
</dbReference>
<organism evidence="17">
    <name type="scientific">Noctiluca scintillans</name>
    <name type="common">Sea sparkle</name>
    <name type="synonym">Red tide dinoflagellate</name>
    <dbReference type="NCBI Taxonomy" id="2966"/>
    <lineage>
        <taxon>Eukaryota</taxon>
        <taxon>Sar</taxon>
        <taxon>Alveolata</taxon>
        <taxon>Dinophyceae</taxon>
        <taxon>Noctilucales</taxon>
        <taxon>Noctilucaceae</taxon>
        <taxon>Noctiluca</taxon>
    </lineage>
</organism>
<dbReference type="Gene3D" id="3.30.390.50">
    <property type="entry name" value="CO dehydrogenase flavoprotein, C-terminal domain"/>
    <property type="match status" value="1"/>
</dbReference>
<dbReference type="Gene3D" id="3.30.365.10">
    <property type="entry name" value="Aldehyde oxidase/xanthine dehydrogenase, molybdopterin binding domain"/>
    <property type="match status" value="4"/>
</dbReference>
<dbReference type="InterPro" id="IPR000270">
    <property type="entry name" value="PB1_dom"/>
</dbReference>
<dbReference type="Gene3D" id="3.10.20.90">
    <property type="entry name" value="Phosphatidylinositol 3-kinase Catalytic Subunit, Chain A, domain 1"/>
    <property type="match status" value="1"/>
</dbReference>
<evidence type="ECO:0000256" key="11">
    <source>
        <dbReference type="PIRSR" id="PIRSR000127-1"/>
    </source>
</evidence>
<feature type="binding site" evidence="12">
    <location>
        <begin position="340"/>
        <end position="347"/>
    </location>
    <ligand>
        <name>FAD</name>
        <dbReference type="ChEBI" id="CHEBI:57692"/>
    </ligand>
</feature>
<dbReference type="SUPFAM" id="SSF47741">
    <property type="entry name" value="CO dehydrogenase ISP C-domain like"/>
    <property type="match status" value="1"/>
</dbReference>
<feature type="binding site" evidence="13">
    <location>
        <position position="264"/>
    </location>
    <ligand>
        <name>[2Fe-2S] cluster</name>
        <dbReference type="ChEBI" id="CHEBI:190135"/>
        <label>2</label>
    </ligand>
</feature>
<dbReference type="InterPro" id="IPR001041">
    <property type="entry name" value="2Fe-2S_ferredoxin-type"/>
</dbReference>
<dbReference type="InterPro" id="IPR012675">
    <property type="entry name" value="Beta-grasp_dom_sf"/>
</dbReference>
<accession>A0A7S0ZRV2</accession>
<evidence type="ECO:0000259" key="15">
    <source>
        <dbReference type="PROSITE" id="PS51387"/>
    </source>
</evidence>
<feature type="binding site" evidence="13">
    <location>
        <position position="262"/>
    </location>
    <ligand>
        <name>[2Fe-2S] cluster</name>
        <dbReference type="ChEBI" id="CHEBI:190135"/>
        <label>2</label>
    </ligand>
</feature>
<evidence type="ECO:0000256" key="3">
    <source>
        <dbReference type="ARBA" id="ARBA00022505"/>
    </source>
</evidence>
<dbReference type="InterPro" id="IPR000674">
    <property type="entry name" value="Ald_Oxase/Xan_DH_a/b"/>
</dbReference>
<dbReference type="InterPro" id="IPR008274">
    <property type="entry name" value="AldOxase/xan_DH_MoCoBD1"/>
</dbReference>
<protein>
    <recommendedName>
        <fullName evidence="18">Xanthine dehydrogenase</fullName>
    </recommendedName>
</protein>
<keyword evidence="5 13" id="KW-0001">2Fe-2S</keyword>
<feature type="domain" description="PB1" evidence="16">
    <location>
        <begin position="7"/>
        <end position="88"/>
    </location>
</feature>
<evidence type="ECO:0000256" key="13">
    <source>
        <dbReference type="PIRSR" id="PIRSR000127-3"/>
    </source>
</evidence>
<dbReference type="SUPFAM" id="SSF54292">
    <property type="entry name" value="2Fe-2S ferredoxin-like"/>
    <property type="match status" value="1"/>
</dbReference>
<evidence type="ECO:0000259" key="16">
    <source>
        <dbReference type="PROSITE" id="PS51745"/>
    </source>
</evidence>
<dbReference type="GO" id="GO:0016491">
    <property type="term" value="F:oxidoreductase activity"/>
    <property type="evidence" value="ECO:0007669"/>
    <property type="project" value="UniProtKB-KW"/>
</dbReference>
<keyword evidence="9 13" id="KW-0408">Iron</keyword>
<evidence type="ECO:0000313" key="17">
    <source>
        <dbReference type="EMBL" id="CAD8830391.1"/>
    </source>
</evidence>
<dbReference type="PROSITE" id="PS51387">
    <property type="entry name" value="FAD_PCMH"/>
    <property type="match status" value="1"/>
</dbReference>
<evidence type="ECO:0000256" key="1">
    <source>
        <dbReference type="ARBA" id="ARBA00001974"/>
    </source>
</evidence>
<keyword evidence="10 13" id="KW-0411">Iron-sulfur</keyword>
<keyword evidence="6 13" id="KW-0479">Metal-binding</keyword>
<feature type="binding site" evidence="13">
    <location>
        <position position="167"/>
    </location>
    <ligand>
        <name>[2Fe-2S] cluster</name>
        <dbReference type="ChEBI" id="CHEBI:190135"/>
        <label>1</label>
    </ligand>
</feature>
<evidence type="ECO:0000256" key="4">
    <source>
        <dbReference type="ARBA" id="ARBA00022630"/>
    </source>
</evidence>
<comment type="cofactor">
    <cofactor evidence="1 12">
        <name>FAD</name>
        <dbReference type="ChEBI" id="CHEBI:57692"/>
    </cofactor>
</comment>
<dbReference type="InterPro" id="IPR036683">
    <property type="entry name" value="CO_DH_flav_C_dom_sf"/>
</dbReference>
<dbReference type="InterPro" id="IPR002888">
    <property type="entry name" value="2Fe-2S-bd"/>
</dbReference>
<dbReference type="Pfam" id="PF00564">
    <property type="entry name" value="PB1"/>
    <property type="match status" value="1"/>
</dbReference>
<dbReference type="PANTHER" id="PTHR11908:SF132">
    <property type="entry name" value="ALDEHYDE OXIDASE 1-RELATED"/>
    <property type="match status" value="1"/>
</dbReference>
<dbReference type="Pfam" id="PF20256">
    <property type="entry name" value="MoCoBD_2"/>
    <property type="match status" value="1"/>
</dbReference>
<feature type="binding site" evidence="13">
    <location>
        <position position="903"/>
    </location>
    <ligand>
        <name>Mo-molybdopterin</name>
        <dbReference type="ChEBI" id="CHEBI:71302"/>
    </ligand>
    <ligandPart>
        <name>Mo</name>
        <dbReference type="ChEBI" id="CHEBI:28685"/>
    </ligandPart>
</feature>
<dbReference type="SUPFAM" id="SSF55447">
    <property type="entry name" value="CO dehydrogenase flavoprotein C-terminal domain-like"/>
    <property type="match status" value="1"/>
</dbReference>
<feature type="binding site" evidence="12">
    <location>
        <position position="505"/>
    </location>
    <ligand>
        <name>FAD</name>
        <dbReference type="ChEBI" id="CHEBI:57692"/>
    </ligand>
</feature>
<dbReference type="Gene3D" id="3.10.20.30">
    <property type="match status" value="1"/>
</dbReference>
<evidence type="ECO:0000256" key="6">
    <source>
        <dbReference type="ARBA" id="ARBA00022723"/>
    </source>
</evidence>
<dbReference type="InterPro" id="IPR036010">
    <property type="entry name" value="2Fe-2S_ferredoxin-like_sf"/>
</dbReference>
<dbReference type="Pfam" id="PF01799">
    <property type="entry name" value="Fer2_2"/>
    <property type="match status" value="1"/>
</dbReference>
<sequence length="1419" mass="151327">MLSRHSPVTVKVSLFSKSTHESRRAALPKGSATLFSEFTSLFQERFGRLLAHQVVYTDTEGDLITITTDAELQEALTSKVTTFSVTEQPETDLREGWELVDDPSVPRTAEALPRASSGVQWSDAIKFWVNGEEVIIKNPSPSVTLLDWMRETRGLTGTHLGCGEGGCGICTVVLVDPSGKTVPINSCLRRLCAVDGCHIVNTQGLGSVQEGLHSVQKAIADGNGSQCGFCTPGWVMNMYALLENNASPTAEEVEQNFDGNLCRCTGYRPILTSFGEFAAGGKCCGTSSSVPRPSAMVSYESVPLHFSDPATGEEYYRPLTMSDLSEAQNAAAAAGKPVQVMCGNTAVGVVKYLTANPSRTNTVLIDLNFLPSLSTCTSDASGLSVGAVVSIAEVITQLEKVGTPAFQEYAEHIKRVASVQIRSVASWAGNVMLCRESYLRNDYSYFPSDVVVVLATAGASLSVVIDGGVPRTMDVLTLIKTPGTALILSVYIPTAPEGSLVKTFKMMKRHVFSHAIVNFGIHLTFDTNAIVKTARVIVGGATRTIEFAGKTSAALLGKPLNQTTLNTAIAALIIDINAAPSASETDSLEYKKSVATGFLFKAFLAASDSLPSNFASANQRFTPADARPVSQGTTDYGVPDGETPVGTWAIKQEAHIQASGEAAYVSDQHVGAWFAHIVYSKQCNAKLVGMDAQEALGMPGVKDFITASSIPKTGVNCFMGDYMQAPGSDLDHEKIFFEVNDIVPYVGAQLGVIVAETWVQAYEAARTVKQTYSSPALPVMNIADAERRGLKVPEAKLEIVRSSETLANMLRGVRTARSSVRKAPTRSLRASAALSAKAGIKTGPQIHFQLETKSAVAVPTDGDSMQIFVSGQCRDLEQSGVALALGMPRSQVNVVNTRVGGGFGGKIFWQLPTCCAVAVAAHKLRRPVRFQNERRDDMQAAGTRNGIDFDYDVTFDATGKFDSCDVTLSSDAGWITGITPMLTNMGAGEADLVFNWPGGLNLTQNTFLTNKPASTAMRAPGTMQSALFAGAVVDHVAKTVGKEVEEIMELNFYQVGDKSCVNDVVFGENNFNYTIPQLWAQIKQSTQFEDRKVAVAAYNKANKWTKKGLAIAPSKLNMGSSSYLMGAHVTAYVDGTVHVSTGGVELGQGLNTKVALVVAQTLGLPVSKVRAEGGDTRMSGNNAITGGSVTSESCCNAAMQAAKELKGRLNDKLSSGLSWAEAVLSAKGEGTNLQAEGWFDGIGFSATQPIYSVYGASVSEVLLDVMTGETRLERVDLLMDLGTQLDAAVDIGQVQGGFVMTLGYLFTEETKWNAQGTQLFGGTWEYKVPTAYDIPVEFNVSLLKDSPNPNAICLGAKAVAEPAMSLVLGPYLAVKQAIYAAREEFQLGSDFFQLDVPLSPEAIRTAIGVTEASMTLPTV</sequence>
<dbReference type="InterPro" id="IPR046867">
    <property type="entry name" value="AldOxase/xan_DH_MoCoBD2"/>
</dbReference>
<dbReference type="Gene3D" id="3.90.1170.50">
    <property type="entry name" value="Aldehyde oxidase/xanthine dehydrogenase, a/b hammerhead"/>
    <property type="match status" value="1"/>
</dbReference>
<reference evidence="17" key="1">
    <citation type="submission" date="2021-01" db="EMBL/GenBank/DDBJ databases">
        <authorList>
            <person name="Corre E."/>
            <person name="Pelletier E."/>
            <person name="Niang G."/>
            <person name="Scheremetjew M."/>
            <person name="Finn R."/>
            <person name="Kale V."/>
            <person name="Holt S."/>
            <person name="Cochrane G."/>
            <person name="Meng A."/>
            <person name="Brown T."/>
            <person name="Cohen L."/>
        </authorList>
    </citation>
    <scope>NUCLEOTIDE SEQUENCE</scope>
</reference>
<dbReference type="CDD" id="cd05992">
    <property type="entry name" value="PB1"/>
    <property type="match status" value="1"/>
</dbReference>
<evidence type="ECO:0000259" key="14">
    <source>
        <dbReference type="PROSITE" id="PS51085"/>
    </source>
</evidence>
<dbReference type="FunFam" id="3.30.365.10:FF:000001">
    <property type="entry name" value="Xanthine dehydrogenase oxidase"/>
    <property type="match status" value="1"/>
</dbReference>
<feature type="binding site" evidence="12">
    <location>
        <begin position="426"/>
        <end position="430"/>
    </location>
    <ligand>
        <name>FAD</name>
        <dbReference type="ChEBI" id="CHEBI:57692"/>
    </ligand>
</feature>
<feature type="binding site" evidence="13">
    <location>
        <position position="230"/>
    </location>
    <ligand>
        <name>[2Fe-2S] cluster</name>
        <dbReference type="ChEBI" id="CHEBI:190135"/>
        <label>2</label>
    </ligand>
</feature>
<dbReference type="SMART" id="SM01092">
    <property type="entry name" value="CO_deh_flav_C"/>
    <property type="match status" value="1"/>
</dbReference>
<evidence type="ECO:0008006" key="18">
    <source>
        <dbReference type="Google" id="ProtNLM"/>
    </source>
</evidence>
<evidence type="ECO:0000256" key="2">
    <source>
        <dbReference type="ARBA" id="ARBA00006849"/>
    </source>
</evidence>
<dbReference type="GO" id="GO:0005506">
    <property type="term" value="F:iron ion binding"/>
    <property type="evidence" value="ECO:0007669"/>
    <property type="project" value="InterPro"/>
</dbReference>
<dbReference type="Gene3D" id="1.10.150.120">
    <property type="entry name" value="[2Fe-2S]-binding domain"/>
    <property type="match status" value="1"/>
</dbReference>
<feature type="binding site" evidence="13">
    <location>
        <position position="1187"/>
    </location>
    <ligand>
        <name>Mo-molybdopterin</name>
        <dbReference type="ChEBI" id="CHEBI:71302"/>
    </ligand>
    <ligandPart>
        <name>Mo</name>
        <dbReference type="ChEBI" id="CHEBI:28685"/>
    </ligandPart>
</feature>
<dbReference type="Pfam" id="PF03450">
    <property type="entry name" value="CO_deh_flav_C"/>
    <property type="match status" value="1"/>
</dbReference>